<gene>
    <name evidence="6" type="ordered locus">AXYL_00253</name>
</gene>
<dbReference type="KEGG" id="axy:AXYL_00253"/>
<dbReference type="Gene3D" id="3.40.50.150">
    <property type="entry name" value="Vaccinia Virus protein VP39"/>
    <property type="match status" value="1"/>
</dbReference>
<name>E3HRV2_ACHXA</name>
<dbReference type="PANTHER" id="PTHR43317">
    <property type="entry name" value="THERMOSPERMINE SYNTHASE ACAULIS5"/>
    <property type="match status" value="1"/>
</dbReference>
<dbReference type="eggNOG" id="COG0421">
    <property type="taxonomic scope" value="Bacteria"/>
</dbReference>
<dbReference type="InterPro" id="IPR029063">
    <property type="entry name" value="SAM-dependent_MTases_sf"/>
</dbReference>
<keyword evidence="3 4" id="KW-0620">Polyamine biosynthesis</keyword>
<feature type="domain" description="PABS" evidence="5">
    <location>
        <begin position="1"/>
        <end position="243"/>
    </location>
</feature>
<dbReference type="PROSITE" id="PS51006">
    <property type="entry name" value="PABS_2"/>
    <property type="match status" value="1"/>
</dbReference>
<dbReference type="Pfam" id="PF01564">
    <property type="entry name" value="Spermine_synth"/>
    <property type="match status" value="1"/>
</dbReference>
<evidence type="ECO:0000313" key="7">
    <source>
        <dbReference type="Proteomes" id="UP000006876"/>
    </source>
</evidence>
<keyword evidence="2 4" id="KW-0808">Transferase</keyword>
<reference evidence="6 7" key="1">
    <citation type="journal article" date="2011" name="J. Bacteriol.">
        <title>Complete genome sequence of the haloaromatic acid-degrading bacterium Achromobacter xylosoxidans A8.</title>
        <authorList>
            <person name="Strnad H."/>
            <person name="Ridl J."/>
            <person name="Paces J."/>
            <person name="Kolar M."/>
            <person name="Vlcek C."/>
            <person name="Paces V."/>
        </authorList>
    </citation>
    <scope>NUCLEOTIDE SEQUENCE [LARGE SCALE GENOMIC DNA]</scope>
    <source>
        <strain evidence="6 7">A8</strain>
    </source>
</reference>
<accession>E3HRV2</accession>
<feature type="active site" description="Proton acceptor" evidence="4">
    <location>
        <position position="156"/>
    </location>
</feature>
<evidence type="ECO:0000313" key="6">
    <source>
        <dbReference type="EMBL" id="ADP13613.1"/>
    </source>
</evidence>
<comment type="similarity">
    <text evidence="1">Belongs to the spermidine/spermine synthase family.</text>
</comment>
<dbReference type="InterPro" id="IPR030374">
    <property type="entry name" value="PABS"/>
</dbReference>
<evidence type="ECO:0000256" key="2">
    <source>
        <dbReference type="ARBA" id="ARBA00022679"/>
    </source>
</evidence>
<dbReference type="GO" id="GO:0016740">
    <property type="term" value="F:transferase activity"/>
    <property type="evidence" value="ECO:0007669"/>
    <property type="project" value="UniProtKB-UniRule"/>
</dbReference>
<dbReference type="CDD" id="cd02440">
    <property type="entry name" value="AdoMet_MTases"/>
    <property type="match status" value="1"/>
</dbReference>
<dbReference type="SUPFAM" id="SSF53335">
    <property type="entry name" value="S-adenosyl-L-methionine-dependent methyltransferases"/>
    <property type="match status" value="1"/>
</dbReference>
<dbReference type="GO" id="GO:0006596">
    <property type="term" value="P:polyamine biosynthetic process"/>
    <property type="evidence" value="ECO:0007669"/>
    <property type="project" value="UniProtKB-UniRule"/>
</dbReference>
<dbReference type="HOGENOM" id="CLU_060070_1_0_4"/>
<sequence length="269" mass="29885">MFLRNTQCFFMPDDVHNPSDTPPAGAPAAHLRPFVQNSGTRRTLHFTQQEIQSSMSTLNPDALELEYTRMMMGFVLFNPDPERILMVGLGGGSLPKFCHRYLSGSAVEVVEIDPAVIALRDTFMVPRDGERFRVIQADAAEHMRGLSDHADVIFLDGFGVGGIPGPLCSAGFYADCFRALREDGILVINFHVNHPDHHEYMERVRASFGASMFEVVDDDMTNSIVFACKGDLLDDPAAAQLRRPASMPKDAWRQLMPTMKVIGATLVQR</sequence>
<evidence type="ECO:0000259" key="5">
    <source>
        <dbReference type="PROSITE" id="PS51006"/>
    </source>
</evidence>
<organism evidence="6 7">
    <name type="scientific">Achromobacter xylosoxidans (strain A8)</name>
    <dbReference type="NCBI Taxonomy" id="762376"/>
    <lineage>
        <taxon>Bacteria</taxon>
        <taxon>Pseudomonadati</taxon>
        <taxon>Pseudomonadota</taxon>
        <taxon>Betaproteobacteria</taxon>
        <taxon>Burkholderiales</taxon>
        <taxon>Alcaligenaceae</taxon>
        <taxon>Achromobacter</taxon>
    </lineage>
</organism>
<dbReference type="Proteomes" id="UP000006876">
    <property type="component" value="Chromosome"/>
</dbReference>
<protein>
    <submittedName>
        <fullName evidence="6">Spermine/spermidine synthase family protein 1</fullName>
    </submittedName>
</protein>
<dbReference type="NCBIfam" id="NF037959">
    <property type="entry name" value="MFS_SpdSyn"/>
    <property type="match status" value="1"/>
</dbReference>
<dbReference type="STRING" id="762376.AXYL_00253"/>
<dbReference type="AlphaFoldDB" id="E3HRV2"/>
<evidence type="ECO:0000256" key="1">
    <source>
        <dbReference type="ARBA" id="ARBA00007867"/>
    </source>
</evidence>
<evidence type="ECO:0000256" key="4">
    <source>
        <dbReference type="PROSITE-ProRule" id="PRU00354"/>
    </source>
</evidence>
<dbReference type="PANTHER" id="PTHR43317:SF11">
    <property type="entry name" value="POLYAMINE AMINOPROPYLTRANSFERASE 2"/>
    <property type="match status" value="1"/>
</dbReference>
<dbReference type="EMBL" id="CP002287">
    <property type="protein sequence ID" value="ADP13613.1"/>
    <property type="molecule type" value="Genomic_DNA"/>
</dbReference>
<evidence type="ECO:0000256" key="3">
    <source>
        <dbReference type="ARBA" id="ARBA00023115"/>
    </source>
</evidence>
<proteinExistence type="inferred from homology"/>